<organism evidence="5 6">
    <name type="scientific">Roseovarius tolerans</name>
    <dbReference type="NCBI Taxonomy" id="74031"/>
    <lineage>
        <taxon>Bacteria</taxon>
        <taxon>Pseudomonadati</taxon>
        <taxon>Pseudomonadota</taxon>
        <taxon>Alphaproteobacteria</taxon>
        <taxon>Rhodobacterales</taxon>
        <taxon>Roseobacteraceae</taxon>
        <taxon>Roseovarius</taxon>
    </lineage>
</organism>
<evidence type="ECO:0000313" key="6">
    <source>
        <dbReference type="Proteomes" id="UP000182160"/>
    </source>
</evidence>
<sequence>MAPISAPRPAPTLEDVARAADVSTATVSRCLNTPGKVSDDTRLRVLQAVAALGYAPNFGARAMVSRRTRTIGAVIPTMENAIFARGLQAFQEELRALGYQLLVASSSYRQDVEEEQIRSLVARGADGLLLIGHDRAPQVTEFLHQRGLPVLVTWAYDPAQTGVSVGFDNRRAMRTLAEKTLDLGHREIAVITAPLADNDRARARVDGIRDAVAARGLSIEGLRLIETDYGITTGGDAFAALMQTRPRPTVVMCGNDVLAVGAVKRARTLGLSVPGDVSITGFDDIDIASVVDPALTTVHVPHRAMGAAAARCLIRMIEENGAVASQELDAHVTWRDSLGRPPG</sequence>
<dbReference type="GO" id="GO:0003700">
    <property type="term" value="F:DNA-binding transcription factor activity"/>
    <property type="evidence" value="ECO:0007669"/>
    <property type="project" value="TreeGrafter"/>
</dbReference>
<dbReference type="CDD" id="cd06273">
    <property type="entry name" value="PBP1_LacI-like"/>
    <property type="match status" value="1"/>
</dbReference>
<dbReference type="Gene3D" id="1.10.260.40">
    <property type="entry name" value="lambda repressor-like DNA-binding domains"/>
    <property type="match status" value="1"/>
</dbReference>
<reference evidence="5 6" key="1">
    <citation type="submission" date="2016-10" db="EMBL/GenBank/DDBJ databases">
        <authorList>
            <person name="de Groot N.N."/>
        </authorList>
    </citation>
    <scope>NUCLEOTIDE SEQUENCE [LARGE SCALE GENOMIC DNA]</scope>
    <source>
        <strain evidence="5 6">DSM 11457</strain>
    </source>
</reference>
<accession>A0A1H7W5M4</accession>
<dbReference type="SMART" id="SM00354">
    <property type="entry name" value="HTH_LACI"/>
    <property type="match status" value="1"/>
</dbReference>
<dbReference type="InterPro" id="IPR028082">
    <property type="entry name" value="Peripla_BP_I"/>
</dbReference>
<evidence type="ECO:0000256" key="2">
    <source>
        <dbReference type="ARBA" id="ARBA00023125"/>
    </source>
</evidence>
<protein>
    <submittedName>
        <fullName evidence="5">Transcriptional regulator, LacI family</fullName>
    </submittedName>
</protein>
<dbReference type="Pfam" id="PF00356">
    <property type="entry name" value="LacI"/>
    <property type="match status" value="1"/>
</dbReference>
<dbReference type="CDD" id="cd01392">
    <property type="entry name" value="HTH_LacI"/>
    <property type="match status" value="1"/>
</dbReference>
<keyword evidence="2" id="KW-0238">DNA-binding</keyword>
<dbReference type="SUPFAM" id="SSF47413">
    <property type="entry name" value="lambda repressor-like DNA-binding domains"/>
    <property type="match status" value="1"/>
</dbReference>
<keyword evidence="1" id="KW-0805">Transcription regulation</keyword>
<dbReference type="Pfam" id="PF13377">
    <property type="entry name" value="Peripla_BP_3"/>
    <property type="match status" value="1"/>
</dbReference>
<proteinExistence type="predicted"/>
<dbReference type="RefSeq" id="WP_083398065.1">
    <property type="nucleotide sequence ID" value="NZ_FOBO01000002.1"/>
</dbReference>
<dbReference type="PANTHER" id="PTHR30146:SF138">
    <property type="entry name" value="TRANSCRIPTIONAL REGULATORY PROTEIN"/>
    <property type="match status" value="1"/>
</dbReference>
<dbReference type="Gene3D" id="3.40.50.2300">
    <property type="match status" value="2"/>
</dbReference>
<name>A0A1H7W5M4_9RHOB</name>
<dbReference type="GO" id="GO:0000976">
    <property type="term" value="F:transcription cis-regulatory region binding"/>
    <property type="evidence" value="ECO:0007669"/>
    <property type="project" value="TreeGrafter"/>
</dbReference>
<evidence type="ECO:0000313" key="5">
    <source>
        <dbReference type="EMBL" id="SEM16277.1"/>
    </source>
</evidence>
<dbReference type="EMBL" id="FOBO01000002">
    <property type="protein sequence ID" value="SEM16277.1"/>
    <property type="molecule type" value="Genomic_DNA"/>
</dbReference>
<keyword evidence="3" id="KW-0804">Transcription</keyword>
<gene>
    <name evidence="5" type="ORF">SAMN04488077_102287</name>
</gene>
<dbReference type="InterPro" id="IPR010982">
    <property type="entry name" value="Lambda_DNA-bd_dom_sf"/>
</dbReference>
<evidence type="ECO:0000256" key="1">
    <source>
        <dbReference type="ARBA" id="ARBA00023015"/>
    </source>
</evidence>
<dbReference type="Proteomes" id="UP000182160">
    <property type="component" value="Unassembled WGS sequence"/>
</dbReference>
<feature type="domain" description="HTH lacI-type" evidence="4">
    <location>
        <begin position="11"/>
        <end position="65"/>
    </location>
</feature>
<dbReference type="AlphaFoldDB" id="A0A1H7W5M4"/>
<dbReference type="InterPro" id="IPR046335">
    <property type="entry name" value="LacI/GalR-like_sensor"/>
</dbReference>
<dbReference type="SUPFAM" id="SSF53822">
    <property type="entry name" value="Periplasmic binding protein-like I"/>
    <property type="match status" value="1"/>
</dbReference>
<dbReference type="InterPro" id="IPR000843">
    <property type="entry name" value="HTH_LacI"/>
</dbReference>
<evidence type="ECO:0000259" key="4">
    <source>
        <dbReference type="PROSITE" id="PS50932"/>
    </source>
</evidence>
<dbReference type="PANTHER" id="PTHR30146">
    <property type="entry name" value="LACI-RELATED TRANSCRIPTIONAL REPRESSOR"/>
    <property type="match status" value="1"/>
</dbReference>
<evidence type="ECO:0000256" key="3">
    <source>
        <dbReference type="ARBA" id="ARBA00023163"/>
    </source>
</evidence>
<dbReference type="PROSITE" id="PS50932">
    <property type="entry name" value="HTH_LACI_2"/>
    <property type="match status" value="1"/>
</dbReference>